<dbReference type="AlphaFoldDB" id="A1RBR1"/>
<evidence type="ECO:0000313" key="1">
    <source>
        <dbReference type="EMBL" id="ABM07937.1"/>
    </source>
</evidence>
<accession>A1RBR1</accession>
<sequence>MHLPVTAGAAGAVPKAKLNSLAIKIGVGSSLKFLSKKGPLARRLLAGERYSRDALMHELAERPGIDGIQLYSFNSLESLPAAGVTAALIDGCLGADCSSSTTADGCLWEAAGRRRGLSHDAEAIERQRSFSSRWAQCSRTHAPIRAVTQL</sequence>
<protein>
    <submittedName>
        <fullName evidence="1">Uncharacterized protein</fullName>
    </submittedName>
</protein>
<gene>
    <name evidence="1" type="ordered locus">AAur_4001</name>
</gene>
<evidence type="ECO:0000313" key="2">
    <source>
        <dbReference type="Proteomes" id="UP000000637"/>
    </source>
</evidence>
<dbReference type="STRING" id="290340.AAur_4001"/>
<dbReference type="HOGENOM" id="CLU_1736779_0_0_11"/>
<dbReference type="Proteomes" id="UP000000637">
    <property type="component" value="Chromosome"/>
</dbReference>
<keyword evidence="2" id="KW-1185">Reference proteome</keyword>
<dbReference type="KEGG" id="aau:AAur_4001"/>
<name>A1RBR1_PAEAT</name>
<reference evidence="1 2" key="1">
    <citation type="journal article" date="2006" name="PLoS Genet.">
        <title>Secrets of soil survival revealed by the genome sequence of Arthrobacter aurescens TC1.</title>
        <authorList>
            <person name="Mongodin E.F."/>
            <person name="Shapir N."/>
            <person name="Daugherty S.C."/>
            <person name="DeBoy R.T."/>
            <person name="Emerson J.B."/>
            <person name="Shvartzbeyn A."/>
            <person name="Radune D."/>
            <person name="Vamathevan J."/>
            <person name="Riggs F."/>
            <person name="Grinberg V."/>
            <person name="Khouri H."/>
            <person name="Wackett L.P."/>
            <person name="Nelson K.E."/>
            <person name="Sadowsky M.J."/>
        </authorList>
    </citation>
    <scope>NUCLEOTIDE SEQUENCE [LARGE SCALE GENOMIC DNA]</scope>
    <source>
        <strain evidence="1 2">TC1</strain>
    </source>
</reference>
<dbReference type="OrthoDB" id="9812555at2"/>
<organism evidence="1 2">
    <name type="scientific">Paenarthrobacter aurescens (strain TC1)</name>
    <dbReference type="NCBI Taxonomy" id="290340"/>
    <lineage>
        <taxon>Bacteria</taxon>
        <taxon>Bacillati</taxon>
        <taxon>Actinomycetota</taxon>
        <taxon>Actinomycetes</taxon>
        <taxon>Micrococcales</taxon>
        <taxon>Micrococcaceae</taxon>
        <taxon>Paenarthrobacter</taxon>
    </lineage>
</organism>
<proteinExistence type="predicted"/>
<dbReference type="EMBL" id="CP000474">
    <property type="protein sequence ID" value="ABM07937.1"/>
    <property type="molecule type" value="Genomic_DNA"/>
</dbReference>